<evidence type="ECO:0000313" key="2">
    <source>
        <dbReference type="EMBL" id="ALO17194.1"/>
    </source>
</evidence>
<gene>
    <name evidence="2" type="ORF">L21SP5_03586</name>
</gene>
<dbReference type="GO" id="GO:0016740">
    <property type="term" value="F:transferase activity"/>
    <property type="evidence" value="ECO:0007669"/>
    <property type="project" value="TreeGrafter"/>
</dbReference>
<feature type="domain" description="Metallo-beta-lactamase" evidence="1">
    <location>
        <begin position="19"/>
        <end position="231"/>
    </location>
</feature>
<dbReference type="OrthoDB" id="9803916at2"/>
<dbReference type="InterPro" id="IPR041712">
    <property type="entry name" value="DHPS-like_MBL-fold"/>
</dbReference>
<proteinExistence type="predicted"/>
<dbReference type="PANTHER" id="PTHR13754">
    <property type="entry name" value="METALLO-BETA-LACTAMASE SUPERFAMILY PROTEIN"/>
    <property type="match status" value="1"/>
</dbReference>
<dbReference type="KEGG" id="blq:L21SP5_03586"/>
<dbReference type="SUPFAM" id="SSF56281">
    <property type="entry name" value="Metallo-hydrolase/oxidoreductase"/>
    <property type="match status" value="1"/>
</dbReference>
<dbReference type="Proteomes" id="UP000064893">
    <property type="component" value="Chromosome"/>
</dbReference>
<dbReference type="CDD" id="cd07713">
    <property type="entry name" value="DHPS-like_MBL-fold"/>
    <property type="match status" value="1"/>
</dbReference>
<accession>A0A0S2I4N1</accession>
<dbReference type="AlphaFoldDB" id="A0A0S2I4N1"/>
<dbReference type="InterPro" id="IPR036866">
    <property type="entry name" value="RibonucZ/Hydroxyglut_hydro"/>
</dbReference>
<dbReference type="Gene3D" id="3.60.15.10">
    <property type="entry name" value="Ribonuclease Z/Hydroxyacylglutathione hydrolase-like"/>
    <property type="match status" value="1"/>
</dbReference>
<evidence type="ECO:0000259" key="1">
    <source>
        <dbReference type="SMART" id="SM00849"/>
    </source>
</evidence>
<dbReference type="InterPro" id="IPR052926">
    <property type="entry name" value="Metallo-beta-lactamase_dom"/>
</dbReference>
<reference evidence="2 3" key="1">
    <citation type="submission" date="2015-11" db="EMBL/GenBank/DDBJ databases">
        <title>Description and complete genome sequence of a novel strain predominating in hypersaline microbial mats and representing a new family of the Bacteriodetes phylum.</title>
        <authorList>
            <person name="Spring S."/>
            <person name="Bunk B."/>
            <person name="Sproer C."/>
            <person name="Klenk H.-P."/>
        </authorList>
    </citation>
    <scope>NUCLEOTIDE SEQUENCE [LARGE SCALE GENOMIC DNA]</scope>
    <source>
        <strain evidence="2 3">L21-Spi-D4</strain>
    </source>
</reference>
<dbReference type="PANTHER" id="PTHR13754:SF18">
    <property type="entry name" value="7,8-DIHYDROPTERIN-6-METHYL-4-(BETA-D-RIBOFURANOSYL)-AMINOBENZENE-5'-PHOSPHATE SYNTHASE"/>
    <property type="match status" value="1"/>
</dbReference>
<name>A0A0S2I4N1_9BACT</name>
<keyword evidence="3" id="KW-1185">Reference proteome</keyword>
<dbReference type="STRING" id="1307839.L21SP5_03586"/>
<organism evidence="2 3">
    <name type="scientific">Salinivirga cyanobacteriivorans</name>
    <dbReference type="NCBI Taxonomy" id="1307839"/>
    <lineage>
        <taxon>Bacteria</taxon>
        <taxon>Pseudomonadati</taxon>
        <taxon>Bacteroidota</taxon>
        <taxon>Bacteroidia</taxon>
        <taxon>Bacteroidales</taxon>
        <taxon>Salinivirgaceae</taxon>
        <taxon>Salinivirga</taxon>
    </lineage>
</organism>
<evidence type="ECO:0000313" key="3">
    <source>
        <dbReference type="Proteomes" id="UP000064893"/>
    </source>
</evidence>
<protein>
    <submittedName>
        <fullName evidence="2">Metallo-beta-lactamase superfamily protein</fullName>
    </submittedName>
</protein>
<dbReference type="InterPro" id="IPR001279">
    <property type="entry name" value="Metallo-B-lactamas"/>
</dbReference>
<sequence length="258" mass="28698">MKVTILNDNIASGICKAAHGLSWFVEAEKNILFDAGPSSIAFENAEKIGIDPNDADLIVLSHGHWDHGNGLEFLSGGKLIAHPEIHRKRYKESNGRSIGLDLPQKDIEDKFDVVYSKKHLQLFEGAWFLGEIPRTNQWDSGHEDFILKDQSPDHVPDDTGIVLETQKGLVIISGCAHSGITNIVLKAMEILPGKPVHAVMGGFHLKPGDTRLQRTIDFFKKLEIKKLYPSHCTAVEVISQMREVLPVKFVKSGNVFNF</sequence>
<dbReference type="EMBL" id="CP013118">
    <property type="protein sequence ID" value="ALO17194.1"/>
    <property type="molecule type" value="Genomic_DNA"/>
</dbReference>
<dbReference type="RefSeq" id="WP_057954510.1">
    <property type="nucleotide sequence ID" value="NZ_CP013118.1"/>
</dbReference>
<dbReference type="SMART" id="SM00849">
    <property type="entry name" value="Lactamase_B"/>
    <property type="match status" value="1"/>
</dbReference>
<dbReference type="Pfam" id="PF00753">
    <property type="entry name" value="Lactamase_B"/>
    <property type="match status" value="1"/>
</dbReference>